<dbReference type="AlphaFoldDB" id="Q66BJ8"/>
<feature type="domain" description="DUF4435" evidence="1">
    <location>
        <begin position="29"/>
        <end position="253"/>
    </location>
</feature>
<gene>
    <name evidence="2" type="ordered locus">YPTB1773</name>
</gene>
<dbReference type="GeneID" id="97456572"/>
<dbReference type="RefSeq" id="WP_011192233.1">
    <property type="nucleotide sequence ID" value="NC_006155.1"/>
</dbReference>
<evidence type="ECO:0000313" key="2">
    <source>
        <dbReference type="EMBL" id="CAH21012.1"/>
    </source>
</evidence>
<evidence type="ECO:0000259" key="1">
    <source>
        <dbReference type="Pfam" id="PF14491"/>
    </source>
</evidence>
<dbReference type="Pfam" id="PF14491">
    <property type="entry name" value="DUF4435"/>
    <property type="match status" value="1"/>
</dbReference>
<accession>Q66BJ8</accession>
<name>Q66BJ8_YERPS</name>
<proteinExistence type="predicted"/>
<evidence type="ECO:0000313" key="3">
    <source>
        <dbReference type="Proteomes" id="UP000001011"/>
    </source>
</evidence>
<dbReference type="KEGG" id="ypo:BZ17_721"/>
<dbReference type="PATRIC" id="fig|273123.14.peg.769"/>
<sequence length="292" mass="34213">MNSLQNTLSTEDWIDTTILLFQHPKYNNKAFFIVEGDSDVGFFKGIFSDKELHFDSPCCGKPEVIKAVYKLRGYNHENVYGICDSDFDFISGKIKEYENKGLIFTDYHDVEMMLVNSNSFDKFYHEFTKLEVCKHNEISSDDVKNNIFDAAYKIGLLKWINYDFGLLLNFKSMRYADFIEVEDFSISFNFNNLLHSVIGRSKSFTSALSIEEIKVKYREYEGRNAEKLHICNGHDFSNILALVYKQELSKDRNMNQDRVESHLRMGYPKEIFYNTDLYNNMKEIFTSYGVDV</sequence>
<reference evidence="2 3" key="1">
    <citation type="journal article" date="2004" name="Proc. Natl. Acad. Sci. U.S.A.">
        <title>Insights into the evolution of Yersinia pestis through whole-genome comparison with Yersinia pseudotuberculosis.</title>
        <authorList>
            <person name="Chain P.S.G."/>
            <person name="Carniel E."/>
            <person name="Larimer F.W."/>
            <person name="Lamerdin J."/>
            <person name="Stoutland P.O."/>
            <person name="Regala W.M."/>
            <person name="Georgescu A.M."/>
            <person name="Vergez L.M."/>
            <person name="Land M.L."/>
            <person name="Motin V.L."/>
            <person name="Brubaker R.R."/>
            <person name="Fowler J."/>
            <person name="Hinnebusch J."/>
            <person name="Marceau M."/>
            <person name="Medigue C."/>
            <person name="Simonet M."/>
            <person name="Chenal-Francisque V."/>
            <person name="Souza B."/>
            <person name="Dacheux D."/>
            <person name="Elliott J.M."/>
            <person name="Derbise A."/>
            <person name="Hauser L.J."/>
            <person name="Garcia E."/>
        </authorList>
    </citation>
    <scope>NUCLEOTIDE SEQUENCE [LARGE SCALE GENOMIC DNA]</scope>
    <source>
        <strain evidence="3">IP32953</strain>
    </source>
</reference>
<dbReference type="InterPro" id="IPR029492">
    <property type="entry name" value="DUF4435"/>
</dbReference>
<dbReference type="EMBL" id="BX936398">
    <property type="protein sequence ID" value="CAH21012.1"/>
    <property type="molecule type" value="Genomic_DNA"/>
</dbReference>
<organism evidence="2 3">
    <name type="scientific">Yersinia pseudotuberculosis serotype I (strain IP32953)</name>
    <dbReference type="NCBI Taxonomy" id="273123"/>
    <lineage>
        <taxon>Bacteria</taxon>
        <taxon>Pseudomonadati</taxon>
        <taxon>Pseudomonadota</taxon>
        <taxon>Gammaproteobacteria</taxon>
        <taxon>Enterobacterales</taxon>
        <taxon>Yersiniaceae</taxon>
        <taxon>Yersinia</taxon>
    </lineage>
</organism>
<protein>
    <recommendedName>
        <fullName evidence="1">DUF4435 domain-containing protein</fullName>
    </recommendedName>
</protein>
<dbReference type="Proteomes" id="UP000001011">
    <property type="component" value="Chromosome"/>
</dbReference>
<dbReference type="KEGG" id="yps:YPTB1773"/>